<proteinExistence type="inferred from homology"/>
<evidence type="ECO:0000313" key="8">
    <source>
        <dbReference type="Proteomes" id="UP000580517"/>
    </source>
</evidence>
<feature type="domain" description="RNA polymerase sigma factor 70 region 4 type 2" evidence="6">
    <location>
        <begin position="103"/>
        <end position="154"/>
    </location>
</feature>
<evidence type="ECO:0000256" key="4">
    <source>
        <dbReference type="ARBA" id="ARBA00023163"/>
    </source>
</evidence>
<dbReference type="AlphaFoldDB" id="A0A853FCL8"/>
<evidence type="ECO:0000256" key="3">
    <source>
        <dbReference type="ARBA" id="ARBA00023082"/>
    </source>
</evidence>
<evidence type="ECO:0000259" key="6">
    <source>
        <dbReference type="Pfam" id="PF08281"/>
    </source>
</evidence>
<dbReference type="InterPro" id="IPR007627">
    <property type="entry name" value="RNA_pol_sigma70_r2"/>
</dbReference>
<accession>A0A853FCL8</accession>
<sequence>MSTHHYQELFNFCTRSLGDRHAAADVVQEVYARFLAMRNTQEHIQDARALLYRIARNLLVDQHRRSMSHSSVAWSDWDEEPHSVGPEYMQPERIHALSEHARVLMQAIEDLPPRCREAFILNRFEGLSHQEVAERMGISRNMVAQHIIRAMLACKAREDAYLRA</sequence>
<dbReference type="OrthoDB" id="9783733at2"/>
<dbReference type="InterPro" id="IPR036388">
    <property type="entry name" value="WH-like_DNA-bd_sf"/>
</dbReference>
<keyword evidence="8" id="KW-1185">Reference proteome</keyword>
<dbReference type="InterPro" id="IPR013325">
    <property type="entry name" value="RNA_pol_sigma_r2"/>
</dbReference>
<dbReference type="InterPro" id="IPR013324">
    <property type="entry name" value="RNA_pol_sigma_r3/r4-like"/>
</dbReference>
<keyword evidence="4" id="KW-0804">Transcription</keyword>
<dbReference type="GO" id="GO:0003677">
    <property type="term" value="F:DNA binding"/>
    <property type="evidence" value="ECO:0007669"/>
    <property type="project" value="InterPro"/>
</dbReference>
<dbReference type="RefSeq" id="WP_129969228.1">
    <property type="nucleotide sequence ID" value="NZ_JACCEW010000003.1"/>
</dbReference>
<evidence type="ECO:0000259" key="5">
    <source>
        <dbReference type="Pfam" id="PF04542"/>
    </source>
</evidence>
<dbReference type="GO" id="GO:0006352">
    <property type="term" value="P:DNA-templated transcription initiation"/>
    <property type="evidence" value="ECO:0007669"/>
    <property type="project" value="InterPro"/>
</dbReference>
<dbReference type="Pfam" id="PF08281">
    <property type="entry name" value="Sigma70_r4_2"/>
    <property type="match status" value="1"/>
</dbReference>
<dbReference type="InterPro" id="IPR013249">
    <property type="entry name" value="RNA_pol_sigma70_r4_t2"/>
</dbReference>
<dbReference type="SUPFAM" id="SSF88659">
    <property type="entry name" value="Sigma3 and sigma4 domains of RNA polymerase sigma factors"/>
    <property type="match status" value="1"/>
</dbReference>
<dbReference type="Pfam" id="PF04542">
    <property type="entry name" value="Sigma70_r2"/>
    <property type="match status" value="1"/>
</dbReference>
<dbReference type="SUPFAM" id="SSF88946">
    <property type="entry name" value="Sigma2 domain of RNA polymerase sigma factors"/>
    <property type="match status" value="1"/>
</dbReference>
<feature type="domain" description="RNA polymerase sigma-70 region 2" evidence="5">
    <location>
        <begin position="3"/>
        <end position="66"/>
    </location>
</feature>
<protein>
    <submittedName>
        <fullName evidence="7">Sigma-70 family RNA polymerase sigma factor</fullName>
    </submittedName>
</protein>
<dbReference type="GO" id="GO:0016987">
    <property type="term" value="F:sigma factor activity"/>
    <property type="evidence" value="ECO:0007669"/>
    <property type="project" value="UniProtKB-KW"/>
</dbReference>
<reference evidence="7 8" key="1">
    <citation type="submission" date="2020-07" db="EMBL/GenBank/DDBJ databases">
        <title>Taxonomic revisions and descriptions of new bacterial species based on genomic comparisons in the high-G+C-content subgroup of the family Alcaligenaceae.</title>
        <authorList>
            <person name="Szabo A."/>
            <person name="Felfoldi T."/>
        </authorList>
    </citation>
    <scope>NUCLEOTIDE SEQUENCE [LARGE SCALE GENOMIC DNA]</scope>
    <source>
        <strain evidence="7 8">DSM 25264</strain>
    </source>
</reference>
<name>A0A853FCL8_9BURK</name>
<dbReference type="NCBIfam" id="TIGR02937">
    <property type="entry name" value="sigma70-ECF"/>
    <property type="match status" value="1"/>
</dbReference>
<dbReference type="CDD" id="cd06171">
    <property type="entry name" value="Sigma70_r4"/>
    <property type="match status" value="1"/>
</dbReference>
<keyword evidence="2" id="KW-0805">Transcription regulation</keyword>
<dbReference type="Gene3D" id="1.10.1740.10">
    <property type="match status" value="1"/>
</dbReference>
<dbReference type="PANTHER" id="PTHR43133:SF63">
    <property type="entry name" value="RNA POLYMERASE SIGMA FACTOR FECI-RELATED"/>
    <property type="match status" value="1"/>
</dbReference>
<dbReference type="PANTHER" id="PTHR43133">
    <property type="entry name" value="RNA POLYMERASE ECF-TYPE SIGMA FACTO"/>
    <property type="match status" value="1"/>
</dbReference>
<gene>
    <name evidence="7" type="ORF">H0A68_12255</name>
</gene>
<dbReference type="Gene3D" id="1.10.10.10">
    <property type="entry name" value="Winged helix-like DNA-binding domain superfamily/Winged helix DNA-binding domain"/>
    <property type="match status" value="1"/>
</dbReference>
<evidence type="ECO:0000256" key="2">
    <source>
        <dbReference type="ARBA" id="ARBA00023015"/>
    </source>
</evidence>
<dbReference type="InterPro" id="IPR039425">
    <property type="entry name" value="RNA_pol_sigma-70-like"/>
</dbReference>
<dbReference type="Proteomes" id="UP000580517">
    <property type="component" value="Unassembled WGS sequence"/>
</dbReference>
<evidence type="ECO:0000256" key="1">
    <source>
        <dbReference type="ARBA" id="ARBA00010641"/>
    </source>
</evidence>
<evidence type="ECO:0000313" key="7">
    <source>
        <dbReference type="EMBL" id="NYT37649.1"/>
    </source>
</evidence>
<dbReference type="InterPro" id="IPR014284">
    <property type="entry name" value="RNA_pol_sigma-70_dom"/>
</dbReference>
<organism evidence="7 8">
    <name type="scientific">Allopusillimonas soli</name>
    <dbReference type="NCBI Taxonomy" id="659016"/>
    <lineage>
        <taxon>Bacteria</taxon>
        <taxon>Pseudomonadati</taxon>
        <taxon>Pseudomonadota</taxon>
        <taxon>Betaproteobacteria</taxon>
        <taxon>Burkholderiales</taxon>
        <taxon>Alcaligenaceae</taxon>
        <taxon>Allopusillimonas</taxon>
    </lineage>
</organism>
<comment type="caution">
    <text evidence="7">The sequence shown here is derived from an EMBL/GenBank/DDBJ whole genome shotgun (WGS) entry which is preliminary data.</text>
</comment>
<dbReference type="EMBL" id="JACCEW010000003">
    <property type="protein sequence ID" value="NYT37649.1"/>
    <property type="molecule type" value="Genomic_DNA"/>
</dbReference>
<comment type="similarity">
    <text evidence="1">Belongs to the sigma-70 factor family. ECF subfamily.</text>
</comment>
<keyword evidence="3" id="KW-0731">Sigma factor</keyword>